<feature type="compositionally biased region" description="Polar residues" evidence="1">
    <location>
        <begin position="9"/>
        <end position="19"/>
    </location>
</feature>
<evidence type="ECO:0000313" key="2">
    <source>
        <dbReference type="EMBL" id="RDX60198.1"/>
    </source>
</evidence>
<feature type="non-terminal residue" evidence="2">
    <location>
        <position position="1"/>
    </location>
</feature>
<feature type="compositionally biased region" description="Low complexity" evidence="1">
    <location>
        <begin position="20"/>
        <end position="31"/>
    </location>
</feature>
<accession>A0A371E2G4</accession>
<evidence type="ECO:0000313" key="3">
    <source>
        <dbReference type="Proteomes" id="UP000257109"/>
    </source>
</evidence>
<dbReference type="AlphaFoldDB" id="A0A371E2G4"/>
<organism evidence="2 3">
    <name type="scientific">Mucuna pruriens</name>
    <name type="common">Velvet bean</name>
    <name type="synonym">Dolichos pruriens</name>
    <dbReference type="NCBI Taxonomy" id="157652"/>
    <lineage>
        <taxon>Eukaryota</taxon>
        <taxon>Viridiplantae</taxon>
        <taxon>Streptophyta</taxon>
        <taxon>Embryophyta</taxon>
        <taxon>Tracheophyta</taxon>
        <taxon>Spermatophyta</taxon>
        <taxon>Magnoliopsida</taxon>
        <taxon>eudicotyledons</taxon>
        <taxon>Gunneridae</taxon>
        <taxon>Pentapetalae</taxon>
        <taxon>rosids</taxon>
        <taxon>fabids</taxon>
        <taxon>Fabales</taxon>
        <taxon>Fabaceae</taxon>
        <taxon>Papilionoideae</taxon>
        <taxon>50 kb inversion clade</taxon>
        <taxon>NPAAA clade</taxon>
        <taxon>indigoferoid/millettioid clade</taxon>
        <taxon>Phaseoleae</taxon>
        <taxon>Mucuna</taxon>
    </lineage>
</organism>
<proteinExistence type="predicted"/>
<comment type="caution">
    <text evidence="2">The sequence shown here is derived from an EMBL/GenBank/DDBJ whole genome shotgun (WGS) entry which is preliminary data.</text>
</comment>
<evidence type="ECO:0000256" key="1">
    <source>
        <dbReference type="SAM" id="MobiDB-lite"/>
    </source>
</evidence>
<feature type="region of interest" description="Disordered" evidence="1">
    <location>
        <begin position="50"/>
        <end position="82"/>
    </location>
</feature>
<name>A0A371E2G4_MUCPR</name>
<sequence>NEEKEEYNTKTSGYQNACNSRRASPRSQPRPILHVPNPIPSNMGNVQESQSLILDGGGGGPLVGPPSLGLPHQRRAPPHHPRPCLLRHLRQHRPRKCRRQIHEGNLGCRGPRLLRLPDHHRYHPLRRQKGLIAGKLHSKWDRPFVVTNIFPYGQV</sequence>
<gene>
    <name evidence="2" type="ORF">CR513_61683</name>
</gene>
<protein>
    <submittedName>
        <fullName evidence="2">Uncharacterized protein</fullName>
    </submittedName>
</protein>
<feature type="region of interest" description="Disordered" evidence="1">
    <location>
        <begin position="1"/>
        <end position="31"/>
    </location>
</feature>
<feature type="compositionally biased region" description="Basic residues" evidence="1">
    <location>
        <begin position="72"/>
        <end position="82"/>
    </location>
</feature>
<dbReference type="EMBL" id="QJKJ01017043">
    <property type="protein sequence ID" value="RDX60198.1"/>
    <property type="molecule type" value="Genomic_DNA"/>
</dbReference>
<keyword evidence="3" id="KW-1185">Reference proteome</keyword>
<reference evidence="2" key="1">
    <citation type="submission" date="2018-05" db="EMBL/GenBank/DDBJ databases">
        <title>Draft genome of Mucuna pruriens seed.</title>
        <authorList>
            <person name="Nnadi N.E."/>
            <person name="Vos R."/>
            <person name="Hasami M.H."/>
            <person name="Devisetty U.K."/>
            <person name="Aguiy J.C."/>
        </authorList>
    </citation>
    <scope>NUCLEOTIDE SEQUENCE [LARGE SCALE GENOMIC DNA]</scope>
    <source>
        <strain evidence="2">JCA_2017</strain>
    </source>
</reference>
<dbReference type="Proteomes" id="UP000257109">
    <property type="component" value="Unassembled WGS sequence"/>
</dbReference>